<feature type="compositionally biased region" description="Basic and acidic residues" evidence="1">
    <location>
        <begin position="56"/>
        <end position="67"/>
    </location>
</feature>
<keyword evidence="3" id="KW-1185">Reference proteome</keyword>
<gene>
    <name evidence="2" type="ORF">PATL70BA_0438</name>
</gene>
<dbReference type="Proteomes" id="UP000279029">
    <property type="component" value="Chromosome"/>
</dbReference>
<name>A0A3P7PST9_9FIRM</name>
<reference evidence="2 3" key="1">
    <citation type="submission" date="2018-09" db="EMBL/GenBank/DDBJ databases">
        <authorList>
            <person name="Postec A."/>
        </authorList>
    </citation>
    <scope>NUCLEOTIDE SEQUENCE [LARGE SCALE GENOMIC DNA]</scope>
    <source>
        <strain evidence="2">70B-A</strain>
    </source>
</reference>
<accession>A0A3P7PST9</accession>
<feature type="region of interest" description="Disordered" evidence="1">
    <location>
        <begin position="26"/>
        <end position="103"/>
    </location>
</feature>
<protein>
    <submittedName>
        <fullName evidence="2">Uncharacterized protein</fullName>
    </submittedName>
</protein>
<dbReference type="RefSeq" id="WP_125135826.1">
    <property type="nucleotide sequence ID" value="NZ_LR130778.1"/>
</dbReference>
<evidence type="ECO:0000256" key="1">
    <source>
        <dbReference type="SAM" id="MobiDB-lite"/>
    </source>
</evidence>
<dbReference type="KEGG" id="cbar:PATL70BA_0438"/>
<evidence type="ECO:0000313" key="3">
    <source>
        <dbReference type="Proteomes" id="UP000279029"/>
    </source>
</evidence>
<proteinExistence type="predicted"/>
<dbReference type="EMBL" id="LR130778">
    <property type="protein sequence ID" value="VDN46291.1"/>
    <property type="molecule type" value="Genomic_DNA"/>
</dbReference>
<dbReference type="OrthoDB" id="1708376at2"/>
<feature type="compositionally biased region" description="Basic and acidic residues" evidence="1">
    <location>
        <begin position="94"/>
        <end position="103"/>
    </location>
</feature>
<evidence type="ECO:0000313" key="2">
    <source>
        <dbReference type="EMBL" id="VDN46291.1"/>
    </source>
</evidence>
<sequence length="103" mass="11517">MPIRPIDLQVAIPKMSEVSRISHLDQQKSGLLQDQGSVATDRGRHKEGQTVFASQKDAKAGTDADARKKGRNDYQNNRKKGNKNGFQEPVQPPKSDHKIDIRI</sequence>
<feature type="compositionally biased region" description="Polar residues" evidence="1">
    <location>
        <begin position="27"/>
        <end position="38"/>
    </location>
</feature>
<organism evidence="2 3">
    <name type="scientific">Petrocella atlantisensis</name>
    <dbReference type="NCBI Taxonomy" id="2173034"/>
    <lineage>
        <taxon>Bacteria</taxon>
        <taxon>Bacillati</taxon>
        <taxon>Bacillota</taxon>
        <taxon>Clostridia</taxon>
        <taxon>Lachnospirales</taxon>
        <taxon>Vallitaleaceae</taxon>
        <taxon>Petrocella</taxon>
    </lineage>
</organism>
<dbReference type="AlphaFoldDB" id="A0A3P7PST9"/>